<protein>
    <submittedName>
        <fullName evidence="1">Uncharacterized protein</fullName>
    </submittedName>
</protein>
<name>A0A164WEI5_9AGAM</name>
<dbReference type="InterPro" id="IPR032675">
    <property type="entry name" value="LRR_dom_sf"/>
</dbReference>
<evidence type="ECO:0000313" key="2">
    <source>
        <dbReference type="Proteomes" id="UP000076722"/>
    </source>
</evidence>
<gene>
    <name evidence="1" type="ORF">SISNIDRAFT_453147</name>
</gene>
<evidence type="ECO:0000313" key="1">
    <source>
        <dbReference type="EMBL" id="KZS94983.1"/>
    </source>
</evidence>
<dbReference type="Proteomes" id="UP000076722">
    <property type="component" value="Unassembled WGS sequence"/>
</dbReference>
<organism evidence="1 2">
    <name type="scientific">Sistotremastrum niveocremeum HHB9708</name>
    <dbReference type="NCBI Taxonomy" id="1314777"/>
    <lineage>
        <taxon>Eukaryota</taxon>
        <taxon>Fungi</taxon>
        <taxon>Dikarya</taxon>
        <taxon>Basidiomycota</taxon>
        <taxon>Agaricomycotina</taxon>
        <taxon>Agaricomycetes</taxon>
        <taxon>Sistotremastrales</taxon>
        <taxon>Sistotremastraceae</taxon>
        <taxon>Sertulicium</taxon>
        <taxon>Sertulicium niveocremeum</taxon>
    </lineage>
</organism>
<feature type="non-terminal residue" evidence="1">
    <location>
        <position position="529"/>
    </location>
</feature>
<proteinExistence type="predicted"/>
<accession>A0A164WEI5</accession>
<dbReference type="Gene3D" id="3.80.10.10">
    <property type="entry name" value="Ribonuclease Inhibitor"/>
    <property type="match status" value="1"/>
</dbReference>
<sequence>MAGLAGTVTSAFIDRLPDEIVGLIMWHLVYKQDLQDLISQGSPGDSPHITQLISRVCKAWRWIALNNPSLWAQIHFGWSFAAISIYLERSQEAPLSLAVHHSYFESHHFQLVQDSLRESMRRLERLSISWTPSLSEPPELMSWIDDIIKNRISTPILSQLHLDFPGIPRSSSRLESLEHLPRLSNICFSMISLLSLMPDPCRLTVVDASSFGLTSAQILTFLSSAPMLELVTLAHQWIEDIAPPSGDAEFQAAAQTTQMIHLRHLEKFTLGWGSKMFYDEILSNVLFPQTANIFLSVARGYRKGIFDYVPRTLLGIFQHSVHLEVQMQDFEDFTSAVLVFKAARHAQFHITFDNIAPLTESGRPRNFQQQVDYRVQETAQLFEDLATNDFLSLRNVVVGGKYIHSLALNTISRFLASLKHIERLAIETIDVDGFLDALGLSELEPCPSLRSLDIRGCEFDAEHLEGVIVDRFEWAVKLDDLKLTFDPRMKIWRYGCRSAADIVRDLPGYGGEGDVLTSESEFDEDTESD</sequence>
<dbReference type="AlphaFoldDB" id="A0A164WEI5"/>
<keyword evidence="2" id="KW-1185">Reference proteome</keyword>
<dbReference type="Gene3D" id="1.20.1280.50">
    <property type="match status" value="1"/>
</dbReference>
<dbReference type="OrthoDB" id="2998253at2759"/>
<dbReference type="EMBL" id="KV419403">
    <property type="protein sequence ID" value="KZS94983.1"/>
    <property type="molecule type" value="Genomic_DNA"/>
</dbReference>
<dbReference type="SUPFAM" id="SSF52047">
    <property type="entry name" value="RNI-like"/>
    <property type="match status" value="1"/>
</dbReference>
<reference evidence="1 2" key="1">
    <citation type="journal article" date="2016" name="Mol. Biol. Evol.">
        <title>Comparative Genomics of Early-Diverging Mushroom-Forming Fungi Provides Insights into the Origins of Lignocellulose Decay Capabilities.</title>
        <authorList>
            <person name="Nagy L.G."/>
            <person name="Riley R."/>
            <person name="Tritt A."/>
            <person name="Adam C."/>
            <person name="Daum C."/>
            <person name="Floudas D."/>
            <person name="Sun H."/>
            <person name="Yadav J.S."/>
            <person name="Pangilinan J."/>
            <person name="Larsson K.H."/>
            <person name="Matsuura K."/>
            <person name="Barry K."/>
            <person name="Labutti K."/>
            <person name="Kuo R."/>
            <person name="Ohm R.A."/>
            <person name="Bhattacharya S.S."/>
            <person name="Shirouzu T."/>
            <person name="Yoshinaga Y."/>
            <person name="Martin F.M."/>
            <person name="Grigoriev I.V."/>
            <person name="Hibbett D.S."/>
        </authorList>
    </citation>
    <scope>NUCLEOTIDE SEQUENCE [LARGE SCALE GENOMIC DNA]</scope>
    <source>
        <strain evidence="1 2">HHB9708</strain>
    </source>
</reference>